<organism evidence="1 2">
    <name type="scientific">Cinchona calisaya</name>
    <dbReference type="NCBI Taxonomy" id="153742"/>
    <lineage>
        <taxon>Eukaryota</taxon>
        <taxon>Viridiplantae</taxon>
        <taxon>Streptophyta</taxon>
        <taxon>Embryophyta</taxon>
        <taxon>Tracheophyta</taxon>
        <taxon>Spermatophyta</taxon>
        <taxon>Magnoliopsida</taxon>
        <taxon>eudicotyledons</taxon>
        <taxon>Gunneridae</taxon>
        <taxon>Pentapetalae</taxon>
        <taxon>asterids</taxon>
        <taxon>lamiids</taxon>
        <taxon>Gentianales</taxon>
        <taxon>Rubiaceae</taxon>
        <taxon>Cinchonoideae</taxon>
        <taxon>Cinchoneae</taxon>
        <taxon>Cinchona</taxon>
    </lineage>
</organism>
<comment type="caution">
    <text evidence="1">The sequence shown here is derived from an EMBL/GenBank/DDBJ whole genome shotgun (WGS) entry which is preliminary data.</text>
</comment>
<dbReference type="Proteomes" id="UP001630127">
    <property type="component" value="Unassembled WGS sequence"/>
</dbReference>
<sequence length="233" mass="27258">MFQIVFNVALRGFIWNLQISVEVLFVIPSLPYDLMRLYSSLDEESTKFRKSIRTHNNSLAFTSLVVFYDIKKELSKRFDALPELHESTIKLLMSVLGQNPYAKFFKSLRDIPNLENQTIILNSNPSLDQRLYSLPYSSQDSKVQGIIFNQVIPIMGPKRQVYKKYLISNAEVRLIPETFMYDGIDIQWVISNETVVEELPDEESDMVRTKFVYTKYQDFLQYTDSTTQKLVIH</sequence>
<proteinExistence type="predicted"/>
<dbReference type="EMBL" id="JBJUIK010000005">
    <property type="protein sequence ID" value="KAL3527429.1"/>
    <property type="molecule type" value="Genomic_DNA"/>
</dbReference>
<accession>A0ABD3A6S0</accession>
<keyword evidence="2" id="KW-1185">Reference proteome</keyword>
<name>A0ABD3A6S0_9GENT</name>
<evidence type="ECO:0000313" key="2">
    <source>
        <dbReference type="Proteomes" id="UP001630127"/>
    </source>
</evidence>
<gene>
    <name evidence="1" type="ORF">ACH5RR_012085</name>
</gene>
<dbReference type="AlphaFoldDB" id="A0ABD3A6S0"/>
<reference evidence="1 2" key="1">
    <citation type="submission" date="2024-11" db="EMBL/GenBank/DDBJ databases">
        <title>A near-complete genome assembly of Cinchona calisaya.</title>
        <authorList>
            <person name="Lian D.C."/>
            <person name="Zhao X.W."/>
            <person name="Wei L."/>
        </authorList>
    </citation>
    <scope>NUCLEOTIDE SEQUENCE [LARGE SCALE GENOMIC DNA]</scope>
    <source>
        <tissue evidence="1">Nenye</tissue>
    </source>
</reference>
<evidence type="ECO:0000313" key="1">
    <source>
        <dbReference type="EMBL" id="KAL3527429.1"/>
    </source>
</evidence>
<protein>
    <submittedName>
        <fullName evidence="1">Uncharacterized protein</fullName>
    </submittedName>
</protein>